<sequence length="209" mass="22377">MDLFDTVGLGARGIDCRRATESSVFTRIVSAGGPSGVAYAAGFERCARSGRRGAIGADLLVVLRVERRDRAAGHGAESKEERFPKLEKKGKAVVNTPQINIGDKVEESEKEVRNCPGNEQGRGTEGEEHGKGSNAPRITGDGRPHRCDNNGQFHGRKPVTLCSSHDLGKGPERFEFPLVNLASEVRLGSAHGTPTIRSRVQLLPVSSPA</sequence>
<evidence type="ECO:0000313" key="2">
    <source>
        <dbReference type="EMBL" id="RKO83123.1"/>
    </source>
</evidence>
<reference evidence="3" key="1">
    <citation type="journal article" date="2018" name="Nat. Microbiol.">
        <title>Leveraging single-cell genomics to expand the fungal tree of life.</title>
        <authorList>
            <person name="Ahrendt S.R."/>
            <person name="Quandt C.A."/>
            <person name="Ciobanu D."/>
            <person name="Clum A."/>
            <person name="Salamov A."/>
            <person name="Andreopoulos B."/>
            <person name="Cheng J.F."/>
            <person name="Woyke T."/>
            <person name="Pelin A."/>
            <person name="Henrissat B."/>
            <person name="Reynolds N.K."/>
            <person name="Benny G.L."/>
            <person name="Smith M.E."/>
            <person name="James T.Y."/>
            <person name="Grigoriev I.V."/>
        </authorList>
    </citation>
    <scope>NUCLEOTIDE SEQUENCE [LARGE SCALE GENOMIC DNA]</scope>
</reference>
<name>A0A4P9VWR0_9FUNG</name>
<feature type="region of interest" description="Disordered" evidence="1">
    <location>
        <begin position="105"/>
        <end position="156"/>
    </location>
</feature>
<evidence type="ECO:0000256" key="1">
    <source>
        <dbReference type="SAM" id="MobiDB-lite"/>
    </source>
</evidence>
<dbReference type="EMBL" id="ML001630">
    <property type="protein sequence ID" value="RKO83123.1"/>
    <property type="molecule type" value="Genomic_DNA"/>
</dbReference>
<organism evidence="2 3">
    <name type="scientific">Blyttiomyces helicus</name>
    <dbReference type="NCBI Taxonomy" id="388810"/>
    <lineage>
        <taxon>Eukaryota</taxon>
        <taxon>Fungi</taxon>
        <taxon>Fungi incertae sedis</taxon>
        <taxon>Chytridiomycota</taxon>
        <taxon>Chytridiomycota incertae sedis</taxon>
        <taxon>Chytridiomycetes</taxon>
        <taxon>Chytridiomycetes incertae sedis</taxon>
        <taxon>Blyttiomyces</taxon>
    </lineage>
</organism>
<keyword evidence="3" id="KW-1185">Reference proteome</keyword>
<accession>A0A4P9VWR0</accession>
<proteinExistence type="predicted"/>
<dbReference type="AlphaFoldDB" id="A0A4P9VWR0"/>
<feature type="compositionally biased region" description="Basic and acidic residues" evidence="1">
    <location>
        <begin position="122"/>
        <end position="131"/>
    </location>
</feature>
<evidence type="ECO:0000313" key="3">
    <source>
        <dbReference type="Proteomes" id="UP000269721"/>
    </source>
</evidence>
<dbReference type="Proteomes" id="UP000269721">
    <property type="component" value="Unassembled WGS sequence"/>
</dbReference>
<protein>
    <submittedName>
        <fullName evidence="2">Uncharacterized protein</fullName>
    </submittedName>
</protein>
<gene>
    <name evidence="2" type="ORF">BDK51DRAFT_48044</name>
</gene>